<evidence type="ECO:0000259" key="4">
    <source>
        <dbReference type="Pfam" id="PF25070"/>
    </source>
</evidence>
<dbReference type="InterPro" id="IPR056696">
    <property type="entry name" value="DUF7794"/>
</dbReference>
<dbReference type="AlphaFoldDB" id="A0AAW2IVA8"/>
<dbReference type="InterPro" id="IPR036365">
    <property type="entry name" value="PGBD-like_sf"/>
</dbReference>
<sequence length="509" mass="55322">MSERADREFTTSLVTSLIILEGQKIHQVFAESERSPAELITGRFDGIKALQDYGKEGIAQSGLEVFVNSISKAFDSLQAAYQGKIVGVIAKSGRAGPELENMFHVTVASRPSARWLEETKASPNSTEIAEVLFVRTTLAWITGIILLIATILGILFLLNMPLTRDTLLYSNRRGPLAEGGAAVVEEEQRGLREESRWNAERQALLQEINSLKLRIQELERLNSLQGASVSETVANIAKLLQVVKEADLGKNVNRIADSGTSAVPLVVEAAKEEEEVVIKEVISIPHKKEVQKRATLRIGSEGDEVRAMQEALQKLGFYSGEEDIEYSSFSSGTERAVKTWQATLGAPEDGIMTGDLLERLFGGSGLGMTKNQEHEGTGPEKSANGVPVTAITDISEVEQTVVTEEGIAKVEVSQHRVFLLGENRWEEPSRLSGNSKRTVTKSTSGNVATKCLSCRGEGRLLCMECDGTGEPNVEPQFLEWVDEGSKCPYCEGLGYISCDVCGGRTATAA</sequence>
<organism evidence="5">
    <name type="scientific">Sesamum calycinum</name>
    <dbReference type="NCBI Taxonomy" id="2727403"/>
    <lineage>
        <taxon>Eukaryota</taxon>
        <taxon>Viridiplantae</taxon>
        <taxon>Streptophyta</taxon>
        <taxon>Embryophyta</taxon>
        <taxon>Tracheophyta</taxon>
        <taxon>Spermatophyta</taxon>
        <taxon>Magnoliopsida</taxon>
        <taxon>eudicotyledons</taxon>
        <taxon>Gunneridae</taxon>
        <taxon>Pentapetalae</taxon>
        <taxon>asterids</taxon>
        <taxon>lamiids</taxon>
        <taxon>Lamiales</taxon>
        <taxon>Pedaliaceae</taxon>
        <taxon>Sesamum</taxon>
    </lineage>
</organism>
<name>A0AAW2IVA8_9LAMI</name>
<keyword evidence="5" id="KW-0413">Isomerase</keyword>
<dbReference type="SUPFAM" id="SSF57938">
    <property type="entry name" value="DnaJ/Hsp40 cysteine-rich domain"/>
    <property type="match status" value="1"/>
</dbReference>
<dbReference type="PANTHER" id="PTHR37735:SF1">
    <property type="entry name" value="OS08G0567000 PROTEIN"/>
    <property type="match status" value="1"/>
</dbReference>
<keyword evidence="2" id="KW-0812">Transmembrane</keyword>
<feature type="region of interest" description="Disordered" evidence="1">
    <location>
        <begin position="364"/>
        <end position="385"/>
    </location>
</feature>
<reference evidence="5" key="2">
    <citation type="journal article" date="2024" name="Plant">
        <title>Genomic evolution and insights into agronomic trait innovations of Sesamum species.</title>
        <authorList>
            <person name="Miao H."/>
            <person name="Wang L."/>
            <person name="Qu L."/>
            <person name="Liu H."/>
            <person name="Sun Y."/>
            <person name="Le M."/>
            <person name="Wang Q."/>
            <person name="Wei S."/>
            <person name="Zheng Y."/>
            <person name="Lin W."/>
            <person name="Duan Y."/>
            <person name="Cao H."/>
            <person name="Xiong S."/>
            <person name="Wang X."/>
            <person name="Wei L."/>
            <person name="Li C."/>
            <person name="Ma Q."/>
            <person name="Ju M."/>
            <person name="Zhao R."/>
            <person name="Li G."/>
            <person name="Mu C."/>
            <person name="Tian Q."/>
            <person name="Mei H."/>
            <person name="Zhang T."/>
            <person name="Gao T."/>
            <person name="Zhang H."/>
        </authorList>
    </citation>
    <scope>NUCLEOTIDE SEQUENCE</scope>
    <source>
        <strain evidence="5">KEN8</strain>
    </source>
</reference>
<evidence type="ECO:0000313" key="5">
    <source>
        <dbReference type="EMBL" id="KAL0286134.1"/>
    </source>
</evidence>
<evidence type="ECO:0000259" key="3">
    <source>
        <dbReference type="Pfam" id="PF01471"/>
    </source>
</evidence>
<dbReference type="GO" id="GO:0016853">
    <property type="term" value="F:isomerase activity"/>
    <property type="evidence" value="ECO:0007669"/>
    <property type="project" value="UniProtKB-KW"/>
</dbReference>
<feature type="domain" description="DUF7794" evidence="4">
    <location>
        <begin position="1"/>
        <end position="90"/>
    </location>
</feature>
<evidence type="ECO:0000256" key="2">
    <source>
        <dbReference type="SAM" id="Phobius"/>
    </source>
</evidence>
<evidence type="ECO:0000256" key="1">
    <source>
        <dbReference type="SAM" id="MobiDB-lite"/>
    </source>
</evidence>
<keyword evidence="2" id="KW-1133">Transmembrane helix</keyword>
<comment type="caution">
    <text evidence="5">The sequence shown here is derived from an EMBL/GenBank/DDBJ whole genome shotgun (WGS) entry which is preliminary data.</text>
</comment>
<accession>A0AAW2IVA8</accession>
<dbReference type="InterPro" id="IPR036410">
    <property type="entry name" value="HSP_DnaJ_Cys-rich_dom_sf"/>
</dbReference>
<dbReference type="PANTHER" id="PTHR37735">
    <property type="entry name" value="OS08G0567000 PROTEIN"/>
    <property type="match status" value="1"/>
</dbReference>
<dbReference type="InterPro" id="IPR002477">
    <property type="entry name" value="Peptidoglycan-bd-like"/>
</dbReference>
<dbReference type="Pfam" id="PF25070">
    <property type="entry name" value="DUF7794"/>
    <property type="match status" value="1"/>
</dbReference>
<protein>
    <submittedName>
        <fullName evidence="5">Protein disulfide isomerase pTAC5, chloroplastic</fullName>
    </submittedName>
</protein>
<dbReference type="GO" id="GO:0140096">
    <property type="term" value="F:catalytic activity, acting on a protein"/>
    <property type="evidence" value="ECO:0007669"/>
    <property type="project" value="UniProtKB-ARBA"/>
</dbReference>
<gene>
    <name evidence="5" type="ORF">Scaly_2799700</name>
</gene>
<dbReference type="SUPFAM" id="SSF47090">
    <property type="entry name" value="PGBD-like"/>
    <property type="match status" value="1"/>
</dbReference>
<dbReference type="Gene3D" id="1.10.101.10">
    <property type="entry name" value="PGBD-like superfamily/PGBD"/>
    <property type="match status" value="1"/>
</dbReference>
<dbReference type="Pfam" id="PF01471">
    <property type="entry name" value="PG_binding_1"/>
    <property type="match status" value="1"/>
</dbReference>
<feature type="transmembrane region" description="Helical" evidence="2">
    <location>
        <begin position="138"/>
        <end position="158"/>
    </location>
</feature>
<proteinExistence type="predicted"/>
<dbReference type="EMBL" id="JACGWM010001894">
    <property type="protein sequence ID" value="KAL0286134.1"/>
    <property type="molecule type" value="Genomic_DNA"/>
</dbReference>
<dbReference type="InterPro" id="IPR036366">
    <property type="entry name" value="PGBDSf"/>
</dbReference>
<dbReference type="GO" id="GO:0012505">
    <property type="term" value="C:endomembrane system"/>
    <property type="evidence" value="ECO:0007669"/>
    <property type="project" value="TreeGrafter"/>
</dbReference>
<reference evidence="5" key="1">
    <citation type="submission" date="2020-06" db="EMBL/GenBank/DDBJ databases">
        <authorList>
            <person name="Li T."/>
            <person name="Hu X."/>
            <person name="Zhang T."/>
            <person name="Song X."/>
            <person name="Zhang H."/>
            <person name="Dai N."/>
            <person name="Sheng W."/>
            <person name="Hou X."/>
            <person name="Wei L."/>
        </authorList>
    </citation>
    <scope>NUCLEOTIDE SEQUENCE</scope>
    <source>
        <strain evidence="5">KEN8</strain>
        <tissue evidence="5">Leaf</tissue>
    </source>
</reference>
<keyword evidence="2" id="KW-0472">Membrane</keyword>
<feature type="domain" description="Peptidoglycan binding-like" evidence="3">
    <location>
        <begin position="302"/>
        <end position="360"/>
    </location>
</feature>